<dbReference type="Proteomes" id="UP000216147">
    <property type="component" value="Unassembled WGS sequence"/>
</dbReference>
<evidence type="ECO:0000313" key="1">
    <source>
        <dbReference type="EMBL" id="OYX59026.1"/>
    </source>
</evidence>
<evidence type="ECO:0008006" key="3">
    <source>
        <dbReference type="Google" id="ProtNLM"/>
    </source>
</evidence>
<evidence type="ECO:0000313" key="2">
    <source>
        <dbReference type="Proteomes" id="UP000216147"/>
    </source>
</evidence>
<accession>A0A258HQ92</accession>
<reference evidence="1 2" key="1">
    <citation type="submission" date="2017-03" db="EMBL/GenBank/DDBJ databases">
        <title>Lifting the veil on microbial sulfur biogeochemistry in mining wastewaters.</title>
        <authorList>
            <person name="Kantor R.S."/>
            <person name="Colenbrander Nelson T."/>
            <person name="Marshall S."/>
            <person name="Bennett D."/>
            <person name="Apte S."/>
            <person name="Camacho D."/>
            <person name="Thomas B.C."/>
            <person name="Warren L.A."/>
            <person name="Banfield J.F."/>
        </authorList>
    </citation>
    <scope>NUCLEOTIDE SEQUENCE [LARGE SCALE GENOMIC DNA]</scope>
    <source>
        <strain evidence="1">32-68-21</strain>
    </source>
</reference>
<comment type="caution">
    <text evidence="1">The sequence shown here is derived from an EMBL/GenBank/DDBJ whole genome shotgun (WGS) entry which is preliminary data.</text>
</comment>
<proteinExistence type="predicted"/>
<name>A0A258HQ92_9CAUL</name>
<dbReference type="AlphaFoldDB" id="A0A258HQ92"/>
<protein>
    <recommendedName>
        <fullName evidence="3">Flagellar basal-body/hook protein C-terminal domain-containing protein</fullName>
    </recommendedName>
</protein>
<sequence>MNAASIAAGGLASAMARFEQSAQRTANAPLDNLEAEMVERIEAKASVSANIAVLRTADDMAGALLDMFA</sequence>
<dbReference type="EMBL" id="NCEQ01000001">
    <property type="protein sequence ID" value="OYX59026.1"/>
    <property type="molecule type" value="Genomic_DNA"/>
</dbReference>
<organism evidence="1 2">
    <name type="scientific">Brevundimonas subvibrioides</name>
    <dbReference type="NCBI Taxonomy" id="74313"/>
    <lineage>
        <taxon>Bacteria</taxon>
        <taxon>Pseudomonadati</taxon>
        <taxon>Pseudomonadota</taxon>
        <taxon>Alphaproteobacteria</taxon>
        <taxon>Caulobacterales</taxon>
        <taxon>Caulobacteraceae</taxon>
        <taxon>Brevundimonas</taxon>
    </lineage>
</organism>
<gene>
    <name evidence="1" type="ORF">B7Y86_00935</name>
</gene>